<name>A0A5B9Q696_9BACT</name>
<sequence length="97" mass="10959">MCDRVAKVIGYQNTGMSIILLSLPKTAIVAACPSQDLAKPTLCMWRRWQVYGTSSQFLSDFRPVARDQMELGDELVESVVLEGEKDPTSRDFFDWVV</sequence>
<evidence type="ECO:0000313" key="2">
    <source>
        <dbReference type="Proteomes" id="UP000323917"/>
    </source>
</evidence>
<dbReference type="KEGG" id="bgok:Pr1d_04900"/>
<dbReference type="Proteomes" id="UP000323917">
    <property type="component" value="Chromosome"/>
</dbReference>
<reference evidence="1 2" key="1">
    <citation type="submission" date="2019-08" db="EMBL/GenBank/DDBJ databases">
        <title>Deep-cultivation of Planctomycetes and their phenomic and genomic characterization uncovers novel biology.</title>
        <authorList>
            <person name="Wiegand S."/>
            <person name="Jogler M."/>
            <person name="Boedeker C."/>
            <person name="Pinto D."/>
            <person name="Vollmers J."/>
            <person name="Rivas-Marin E."/>
            <person name="Kohn T."/>
            <person name="Peeters S.H."/>
            <person name="Heuer A."/>
            <person name="Rast P."/>
            <person name="Oberbeckmann S."/>
            <person name="Bunk B."/>
            <person name="Jeske O."/>
            <person name="Meyerdierks A."/>
            <person name="Storesund J.E."/>
            <person name="Kallscheuer N."/>
            <person name="Luecker S."/>
            <person name="Lage O.M."/>
            <person name="Pohl T."/>
            <person name="Merkel B.J."/>
            <person name="Hornburger P."/>
            <person name="Mueller R.-W."/>
            <person name="Bruemmer F."/>
            <person name="Labrenz M."/>
            <person name="Spormann A.M."/>
            <person name="Op den Camp H."/>
            <person name="Overmann J."/>
            <person name="Amann R."/>
            <person name="Jetten M.S.M."/>
            <person name="Mascher T."/>
            <person name="Medema M.H."/>
            <person name="Devos D.P."/>
            <person name="Kaster A.-K."/>
            <person name="Ovreas L."/>
            <person name="Rohde M."/>
            <person name="Galperin M.Y."/>
            <person name="Jogler C."/>
        </authorList>
    </citation>
    <scope>NUCLEOTIDE SEQUENCE [LARGE SCALE GENOMIC DNA]</scope>
    <source>
        <strain evidence="1 2">Pr1d</strain>
    </source>
</reference>
<accession>A0A5B9Q696</accession>
<dbReference type="AlphaFoldDB" id="A0A5B9Q696"/>
<keyword evidence="2" id="KW-1185">Reference proteome</keyword>
<evidence type="ECO:0000313" key="1">
    <source>
        <dbReference type="EMBL" id="QEG33229.1"/>
    </source>
</evidence>
<proteinExistence type="predicted"/>
<gene>
    <name evidence="1" type="ORF">Pr1d_04900</name>
</gene>
<protein>
    <submittedName>
        <fullName evidence="1">Uncharacterized protein</fullName>
    </submittedName>
</protein>
<organism evidence="1 2">
    <name type="scientific">Bythopirellula goksoeyrii</name>
    <dbReference type="NCBI Taxonomy" id="1400387"/>
    <lineage>
        <taxon>Bacteria</taxon>
        <taxon>Pseudomonadati</taxon>
        <taxon>Planctomycetota</taxon>
        <taxon>Planctomycetia</taxon>
        <taxon>Pirellulales</taxon>
        <taxon>Lacipirellulaceae</taxon>
        <taxon>Bythopirellula</taxon>
    </lineage>
</organism>
<dbReference type="EMBL" id="CP042913">
    <property type="protein sequence ID" value="QEG33229.1"/>
    <property type="molecule type" value="Genomic_DNA"/>
</dbReference>